<proteinExistence type="predicted"/>
<dbReference type="InterPro" id="IPR011705">
    <property type="entry name" value="BACK"/>
</dbReference>
<feature type="region of interest" description="Disordered" evidence="3">
    <location>
        <begin position="1"/>
        <end position="29"/>
    </location>
</feature>
<accession>A0A1I8FGJ3</accession>
<sequence length="201" mass="22074">MATKLAAASSTTAAAVDAESTSDSTDSSADAATAETVRFVDENKAERMAKAFRSLYETKQFADVGYFCWSVWTLSKCLLSAANLLQLPSLKAACAEYMRRHVTKANCLPVYFFADPTARLSRICSQDEFLSLPADRLAEIIRDDFLCVQSEEAYVRFACMSCYYLCDRVECEPMLQADSKVQETAQAGPLSSHAAESSSEN</sequence>
<protein>
    <submittedName>
        <fullName evidence="6">BACK domain-containing protein</fullName>
    </submittedName>
</protein>
<keyword evidence="5" id="KW-1185">Reference proteome</keyword>
<name>A0A1I8FGJ3_9PLAT</name>
<feature type="domain" description="BACK" evidence="4">
    <location>
        <begin position="119"/>
        <end position="160"/>
    </location>
</feature>
<feature type="region of interest" description="Disordered" evidence="3">
    <location>
        <begin position="182"/>
        <end position="201"/>
    </location>
</feature>
<keyword evidence="2" id="KW-0677">Repeat</keyword>
<evidence type="ECO:0000313" key="6">
    <source>
        <dbReference type="WBParaSite" id="maker-unitig_33099-snap-gene-0.1-mRNA-1"/>
    </source>
</evidence>
<dbReference type="PANTHER" id="PTHR24412:SF441">
    <property type="entry name" value="KELCH-LIKE PROTEIN 28"/>
    <property type="match status" value="1"/>
</dbReference>
<evidence type="ECO:0000259" key="4">
    <source>
        <dbReference type="Pfam" id="PF07707"/>
    </source>
</evidence>
<dbReference type="PANTHER" id="PTHR24412">
    <property type="entry name" value="KELCH PROTEIN"/>
    <property type="match status" value="1"/>
</dbReference>
<dbReference type="WBParaSite" id="maker-unitig_33099-snap-gene-0.1-mRNA-1">
    <property type="protein sequence ID" value="maker-unitig_33099-snap-gene-0.1-mRNA-1"/>
    <property type="gene ID" value="maker-unitig_33099-snap-gene-0.1"/>
</dbReference>
<dbReference type="Pfam" id="PF07707">
    <property type="entry name" value="BACK"/>
    <property type="match status" value="1"/>
</dbReference>
<organism evidence="5 6">
    <name type="scientific">Macrostomum lignano</name>
    <dbReference type="NCBI Taxonomy" id="282301"/>
    <lineage>
        <taxon>Eukaryota</taxon>
        <taxon>Metazoa</taxon>
        <taxon>Spiralia</taxon>
        <taxon>Lophotrochozoa</taxon>
        <taxon>Platyhelminthes</taxon>
        <taxon>Rhabditophora</taxon>
        <taxon>Macrostomorpha</taxon>
        <taxon>Macrostomida</taxon>
        <taxon>Macrostomidae</taxon>
        <taxon>Macrostomum</taxon>
    </lineage>
</organism>
<keyword evidence="1" id="KW-0880">Kelch repeat</keyword>
<evidence type="ECO:0000313" key="5">
    <source>
        <dbReference type="Proteomes" id="UP000095280"/>
    </source>
</evidence>
<dbReference type="Gene3D" id="1.25.40.420">
    <property type="match status" value="1"/>
</dbReference>
<dbReference type="Proteomes" id="UP000095280">
    <property type="component" value="Unplaced"/>
</dbReference>
<evidence type="ECO:0000256" key="3">
    <source>
        <dbReference type="SAM" id="MobiDB-lite"/>
    </source>
</evidence>
<evidence type="ECO:0000256" key="1">
    <source>
        <dbReference type="ARBA" id="ARBA00022441"/>
    </source>
</evidence>
<reference evidence="6" key="1">
    <citation type="submission" date="2016-11" db="UniProtKB">
        <authorList>
            <consortium name="WormBaseParasite"/>
        </authorList>
    </citation>
    <scope>IDENTIFICATION</scope>
</reference>
<dbReference type="AlphaFoldDB" id="A0A1I8FGJ3"/>
<evidence type="ECO:0000256" key="2">
    <source>
        <dbReference type="ARBA" id="ARBA00022737"/>
    </source>
</evidence>